<gene>
    <name evidence="1" type="ORF">ACMD2_24263</name>
</gene>
<organism evidence="1 2">
    <name type="scientific">Ananas comosus</name>
    <name type="common">Pineapple</name>
    <name type="synonym">Ananas ananas</name>
    <dbReference type="NCBI Taxonomy" id="4615"/>
    <lineage>
        <taxon>Eukaryota</taxon>
        <taxon>Viridiplantae</taxon>
        <taxon>Streptophyta</taxon>
        <taxon>Embryophyta</taxon>
        <taxon>Tracheophyta</taxon>
        <taxon>Spermatophyta</taxon>
        <taxon>Magnoliopsida</taxon>
        <taxon>Liliopsida</taxon>
        <taxon>Poales</taxon>
        <taxon>Bromeliaceae</taxon>
        <taxon>Bromelioideae</taxon>
        <taxon>Ananas</taxon>
    </lineage>
</organism>
<proteinExistence type="predicted"/>
<name>A0A199W8F8_ANACO</name>
<reference evidence="1 2" key="1">
    <citation type="journal article" date="2016" name="DNA Res.">
        <title>The draft genome of MD-2 pineapple using hybrid error correction of long reads.</title>
        <authorList>
            <person name="Redwan R.M."/>
            <person name="Saidin A."/>
            <person name="Kumar S.V."/>
        </authorList>
    </citation>
    <scope>NUCLEOTIDE SEQUENCE [LARGE SCALE GENOMIC DNA]</scope>
    <source>
        <strain evidence="2">cv. MD2</strain>
        <tissue evidence="1">Leaf</tissue>
    </source>
</reference>
<evidence type="ECO:0000313" key="2">
    <source>
        <dbReference type="Proteomes" id="UP000092600"/>
    </source>
</evidence>
<accession>A0A199W8F8</accession>
<sequence>MWKTRAKQRWLKEGDGNTKFFHAVANGRKRVNSIEVIEDNGRYISREEQKRSYFLNKFKQLFCRQDMRSWHHGDWSELYKTSRVSNPELLTAPFSMEEVKTATY</sequence>
<dbReference type="EMBL" id="LSRQ01000076">
    <property type="protein sequence ID" value="OAY85604.1"/>
    <property type="molecule type" value="Genomic_DNA"/>
</dbReference>
<dbReference type="AlphaFoldDB" id="A0A199W8F8"/>
<protein>
    <submittedName>
        <fullName evidence="1">Uncharacterized protein</fullName>
    </submittedName>
</protein>
<evidence type="ECO:0000313" key="1">
    <source>
        <dbReference type="EMBL" id="OAY85604.1"/>
    </source>
</evidence>
<dbReference type="Proteomes" id="UP000092600">
    <property type="component" value="Unassembled WGS sequence"/>
</dbReference>
<comment type="caution">
    <text evidence="1">The sequence shown here is derived from an EMBL/GenBank/DDBJ whole genome shotgun (WGS) entry which is preliminary data.</text>
</comment>